<evidence type="ECO:0000256" key="4">
    <source>
        <dbReference type="ARBA" id="ARBA00022963"/>
    </source>
</evidence>
<keyword evidence="5 7" id="KW-0443">Lipid metabolism</keyword>
<proteinExistence type="inferred from homology"/>
<dbReference type="InterPro" id="IPR016035">
    <property type="entry name" value="Acyl_Trfase/lysoPLipase"/>
</dbReference>
<dbReference type="InterPro" id="IPR000184">
    <property type="entry name" value="Bac_surfAg_D15"/>
</dbReference>
<evidence type="ECO:0000313" key="10">
    <source>
        <dbReference type="EMBL" id="NDY96960.1"/>
    </source>
</evidence>
<evidence type="ECO:0000256" key="5">
    <source>
        <dbReference type="ARBA" id="ARBA00023098"/>
    </source>
</evidence>
<dbReference type="Proteomes" id="UP000484885">
    <property type="component" value="Unassembled WGS sequence"/>
</dbReference>
<dbReference type="Pfam" id="PF01103">
    <property type="entry name" value="Omp85"/>
    <property type="match status" value="1"/>
</dbReference>
<keyword evidence="4 7" id="KW-0442">Lipid degradation</keyword>
<evidence type="ECO:0000256" key="2">
    <source>
        <dbReference type="ARBA" id="ARBA00006636"/>
    </source>
</evidence>
<dbReference type="GO" id="GO:0046470">
    <property type="term" value="P:phosphatidylcholine metabolic process"/>
    <property type="evidence" value="ECO:0007669"/>
    <property type="project" value="InterPro"/>
</dbReference>
<feature type="active site" description="Nucleophile" evidence="7">
    <location>
        <position position="63"/>
    </location>
</feature>
<comment type="similarity">
    <text evidence="2">Belongs to the NTE family.</text>
</comment>
<keyword evidence="8" id="KW-0732">Signal</keyword>
<feature type="short sequence motif" description="GXGXXG" evidence="7">
    <location>
        <begin position="34"/>
        <end position="39"/>
    </location>
</feature>
<dbReference type="Gene3D" id="3.40.1090.10">
    <property type="entry name" value="Cytosolic phospholipase A2 catalytic domain"/>
    <property type="match status" value="2"/>
</dbReference>
<evidence type="ECO:0000313" key="11">
    <source>
        <dbReference type="Proteomes" id="UP000484885"/>
    </source>
</evidence>
<dbReference type="RefSeq" id="WP_164212336.1">
    <property type="nucleotide sequence ID" value="NZ_JAAGSC010000044.1"/>
</dbReference>
<comment type="caution">
    <text evidence="10">The sequence shown here is derived from an EMBL/GenBank/DDBJ whole genome shotgun (WGS) entry which is preliminary data.</text>
</comment>
<dbReference type="PROSITE" id="PS51635">
    <property type="entry name" value="PNPLA"/>
    <property type="match status" value="1"/>
</dbReference>
<evidence type="ECO:0000259" key="9">
    <source>
        <dbReference type="PROSITE" id="PS51635"/>
    </source>
</evidence>
<feature type="short sequence motif" description="GXSXG" evidence="7">
    <location>
        <begin position="61"/>
        <end position="65"/>
    </location>
</feature>
<keyword evidence="6" id="KW-0472">Membrane</keyword>
<protein>
    <submittedName>
        <fullName evidence="10">BamA/TamA family outer membrane protein</fullName>
    </submittedName>
</protein>
<keyword evidence="11" id="KW-1185">Reference proteome</keyword>
<dbReference type="SUPFAM" id="SSF52151">
    <property type="entry name" value="FabD/lysophospholipase-like"/>
    <property type="match status" value="1"/>
</dbReference>
<dbReference type="PROSITE" id="PS01237">
    <property type="entry name" value="UPF0028"/>
    <property type="match status" value="1"/>
</dbReference>
<evidence type="ECO:0000256" key="6">
    <source>
        <dbReference type="ARBA" id="ARBA00023136"/>
    </source>
</evidence>
<dbReference type="GO" id="GO:0016042">
    <property type="term" value="P:lipid catabolic process"/>
    <property type="evidence" value="ECO:0007669"/>
    <property type="project" value="UniProtKB-UniRule"/>
</dbReference>
<dbReference type="InterPro" id="IPR001423">
    <property type="entry name" value="LysoPLipase_patatin_CS"/>
</dbReference>
<accession>A0A845V3V3</accession>
<feature type="domain" description="PNPLA" evidence="9">
    <location>
        <begin position="30"/>
        <end position="222"/>
    </location>
</feature>
<dbReference type="Gene3D" id="2.40.160.50">
    <property type="entry name" value="membrane protein fhac: a member of the omp85/tpsb transporter family"/>
    <property type="match status" value="1"/>
</dbReference>
<feature type="chain" id="PRO_5032884989" evidence="8">
    <location>
        <begin position="24"/>
        <end position="739"/>
    </location>
</feature>
<evidence type="ECO:0000256" key="1">
    <source>
        <dbReference type="ARBA" id="ARBA00004370"/>
    </source>
</evidence>
<evidence type="ECO:0000256" key="8">
    <source>
        <dbReference type="SAM" id="SignalP"/>
    </source>
</evidence>
<reference evidence="10 11" key="1">
    <citation type="submission" date="2020-02" db="EMBL/GenBank/DDBJ databases">
        <authorList>
            <person name="Zhang X.-Y."/>
        </authorList>
    </citation>
    <scope>NUCLEOTIDE SEQUENCE [LARGE SCALE GENOMIC DNA]</scope>
    <source>
        <strain evidence="10 11">C33</strain>
    </source>
</reference>
<keyword evidence="3 7" id="KW-0378">Hydrolase</keyword>
<feature type="signal peptide" evidence="8">
    <location>
        <begin position="1"/>
        <end position="23"/>
    </location>
</feature>
<dbReference type="PANTHER" id="PTHR14226">
    <property type="entry name" value="NEUROPATHY TARGET ESTERASE/SWISS CHEESE D.MELANOGASTER"/>
    <property type="match status" value="1"/>
</dbReference>
<feature type="short sequence motif" description="DGA/G" evidence="7">
    <location>
        <begin position="209"/>
        <end position="211"/>
    </location>
</feature>
<dbReference type="PANTHER" id="PTHR14226:SF29">
    <property type="entry name" value="NEUROPATHY TARGET ESTERASE SWS"/>
    <property type="match status" value="1"/>
</dbReference>
<gene>
    <name evidence="10" type="ORF">G3I74_14605</name>
</gene>
<dbReference type="Pfam" id="PF01734">
    <property type="entry name" value="Patatin"/>
    <property type="match status" value="1"/>
</dbReference>
<dbReference type="PROSITE" id="PS51257">
    <property type="entry name" value="PROKAR_LIPOPROTEIN"/>
    <property type="match status" value="1"/>
</dbReference>
<dbReference type="AlphaFoldDB" id="A0A845V3V3"/>
<feature type="active site" description="Proton acceptor" evidence="7">
    <location>
        <position position="209"/>
    </location>
</feature>
<dbReference type="InterPro" id="IPR050301">
    <property type="entry name" value="NTE"/>
</dbReference>
<sequence>MTRVRARLLFLVTLALLSCSAIAESERIGLVLGGGGARGAAHVGVLKVLEEQGIAVDVIAGTSMGAIVGALYASGYRADDIEAIVERIDWAGALSDQPDRTLLSPQRKADAALIPSSLEIGIGRDGLRIPQGLIQGQNLGLLLRELLLHVSHVDHFDRLPIPFRAVAADLVSGESVVLESGDLVDAVRASMSVPGAFQPLRIGDRLLVDGGVVDNVPIDVARAMGATRLIVVDVGSGLADEDEMGSPASVTMQVISILMERQTQRTLELLEDDDVLIRPVLRDIGSADFDRAGEAVPLGEAAANANVEQLQPFAADARRLAAFEGRARPEWQADRPIDRIAVNPSLSRSAFLVEDRLRPLLGAPADPERIEARIGEIYGEGHYERIIYRLEDKQGRLVLHVTPVDKSWGPNFLRLGLRLSDDFDGGSTYQLEALARMASDIRPGAEWRVRLALGELNELAAAWRVPFGRKARAYVQPYASARALDQPLFVDDQRTELARLRWSRGRFGAELGNDWNTSTRTFVRLERGADRLSRKIGSGGIGAERVRQDYGFAALGIVRDSLDDATFPTRGTLLDGRVEFYQPALGSETTAEVLRFDLTRAFSLDRYLLLAGVRAVSGRSDEVSLQAVDFLGGLGNLSGYGERELGGPQLFLARTLLMRRMGEVNQLFSLPTYLGISLEAGNVWQRRADFELNDLIYSGALYLGVSTPLGPIFLGYGRSSEGQSSIYLNFGSLIRSRHL</sequence>
<dbReference type="EMBL" id="JAAGSC010000044">
    <property type="protein sequence ID" value="NDY96960.1"/>
    <property type="molecule type" value="Genomic_DNA"/>
</dbReference>
<comment type="subcellular location">
    <subcellularLocation>
        <location evidence="1">Membrane</location>
    </subcellularLocation>
</comment>
<dbReference type="GO" id="GO:0004622">
    <property type="term" value="F:phosphatidylcholine lysophospholipase activity"/>
    <property type="evidence" value="ECO:0007669"/>
    <property type="project" value="InterPro"/>
</dbReference>
<evidence type="ECO:0000256" key="3">
    <source>
        <dbReference type="ARBA" id="ARBA00022801"/>
    </source>
</evidence>
<name>A0A845V3V3_9GAMM</name>
<organism evidence="10 11">
    <name type="scientific">Wenzhouxiangella limi</name>
    <dbReference type="NCBI Taxonomy" id="2707351"/>
    <lineage>
        <taxon>Bacteria</taxon>
        <taxon>Pseudomonadati</taxon>
        <taxon>Pseudomonadota</taxon>
        <taxon>Gammaproteobacteria</taxon>
        <taxon>Chromatiales</taxon>
        <taxon>Wenzhouxiangellaceae</taxon>
        <taxon>Wenzhouxiangella</taxon>
    </lineage>
</organism>
<evidence type="ECO:0000256" key="7">
    <source>
        <dbReference type="PROSITE-ProRule" id="PRU01161"/>
    </source>
</evidence>
<dbReference type="GO" id="GO:0019867">
    <property type="term" value="C:outer membrane"/>
    <property type="evidence" value="ECO:0007669"/>
    <property type="project" value="InterPro"/>
</dbReference>
<dbReference type="InterPro" id="IPR002641">
    <property type="entry name" value="PNPLA_dom"/>
</dbReference>